<dbReference type="AlphaFoldDB" id="A0A6N7VRP2"/>
<dbReference type="RefSeq" id="WP_154544798.1">
    <property type="nucleotide sequence ID" value="NZ_VULO01000007.1"/>
</dbReference>
<evidence type="ECO:0000313" key="4">
    <source>
        <dbReference type="Proteomes" id="UP000470875"/>
    </source>
</evidence>
<dbReference type="Proteomes" id="UP000470875">
    <property type="component" value="Unassembled WGS sequence"/>
</dbReference>
<evidence type="ECO:0000313" key="3">
    <source>
        <dbReference type="EMBL" id="MSS84437.1"/>
    </source>
</evidence>
<dbReference type="InterPro" id="IPR011089">
    <property type="entry name" value="GmrSD_C"/>
</dbReference>
<dbReference type="PANTHER" id="PTHR24094">
    <property type="entry name" value="SECRETED PROTEIN"/>
    <property type="match status" value="1"/>
</dbReference>
<organism evidence="3 4">
    <name type="scientific">Scrofimicrobium canadense</name>
    <dbReference type="NCBI Taxonomy" id="2652290"/>
    <lineage>
        <taxon>Bacteria</taxon>
        <taxon>Bacillati</taxon>
        <taxon>Actinomycetota</taxon>
        <taxon>Actinomycetes</taxon>
        <taxon>Actinomycetales</taxon>
        <taxon>Actinomycetaceae</taxon>
        <taxon>Scrofimicrobium</taxon>
    </lineage>
</organism>
<accession>A0A6N7VRP2</accession>
<name>A0A6N7VRP2_9ACTO</name>
<gene>
    <name evidence="3" type="ORF">FYJ24_06605</name>
</gene>
<protein>
    <submittedName>
        <fullName evidence="3">HNH endonuclease</fullName>
    </submittedName>
</protein>
<keyword evidence="4" id="KW-1185">Reference proteome</keyword>
<dbReference type="GO" id="GO:0004519">
    <property type="term" value="F:endonuclease activity"/>
    <property type="evidence" value="ECO:0007669"/>
    <property type="project" value="UniProtKB-KW"/>
</dbReference>
<keyword evidence="3" id="KW-0255">Endonuclease</keyword>
<keyword evidence="1" id="KW-0812">Transmembrane</keyword>
<proteinExistence type="predicted"/>
<feature type="transmembrane region" description="Helical" evidence="1">
    <location>
        <begin position="17"/>
        <end position="38"/>
    </location>
</feature>
<dbReference type="Pfam" id="PF07510">
    <property type="entry name" value="GmrSD_C"/>
    <property type="match status" value="1"/>
</dbReference>
<evidence type="ECO:0000259" key="2">
    <source>
        <dbReference type="Pfam" id="PF07510"/>
    </source>
</evidence>
<reference evidence="3 4" key="1">
    <citation type="submission" date="2019-08" db="EMBL/GenBank/DDBJ databases">
        <title>In-depth cultivation of the pig gut microbiome towards novel bacterial diversity and tailored functional studies.</title>
        <authorList>
            <person name="Wylensek D."/>
            <person name="Hitch T.C.A."/>
            <person name="Clavel T."/>
        </authorList>
    </citation>
    <scope>NUCLEOTIDE SEQUENCE [LARGE SCALE GENOMIC DNA]</scope>
    <source>
        <strain evidence="3 4">WB03_NA08</strain>
    </source>
</reference>
<keyword evidence="3" id="KW-0378">Hydrolase</keyword>
<dbReference type="PANTHER" id="PTHR24094:SF15">
    <property type="entry name" value="AMP-DEPENDENT SYNTHETASE_LIGASE DOMAIN-CONTAINING PROTEIN-RELATED"/>
    <property type="match status" value="1"/>
</dbReference>
<evidence type="ECO:0000256" key="1">
    <source>
        <dbReference type="SAM" id="Phobius"/>
    </source>
</evidence>
<keyword evidence="3" id="KW-0540">Nuclease</keyword>
<sequence length="242" mass="26651">MSDDHKNPGFLQQPRNLLLLVAGAFGLYMLVSGIIGMVTGTDDADSLLQDVPQSKAKTALLALPQPDDEKYPGYIRSEFGDGWADLDGDGCNTRNEILARDLEEVEYRNGDCVVAAGVLEDPYTGKTLDFVRGEGTSEAVQIDHVVPLANAWISGAWKWDLLTREEFANDPLNLLAVEGQANQDKAAMTADLWLPANEQYHCDYVLRQIAVKDKWKLSVTDTERVALAKVLRTCPDTNLPTN</sequence>
<feature type="domain" description="GmrSD restriction endonucleases C-terminal" evidence="2">
    <location>
        <begin position="93"/>
        <end position="230"/>
    </location>
</feature>
<comment type="caution">
    <text evidence="3">The sequence shown here is derived from an EMBL/GenBank/DDBJ whole genome shotgun (WGS) entry which is preliminary data.</text>
</comment>
<keyword evidence="1" id="KW-0472">Membrane</keyword>
<keyword evidence="1" id="KW-1133">Transmembrane helix</keyword>
<dbReference type="EMBL" id="VULO01000007">
    <property type="protein sequence ID" value="MSS84437.1"/>
    <property type="molecule type" value="Genomic_DNA"/>
</dbReference>